<evidence type="ECO:0000313" key="4">
    <source>
        <dbReference type="EMBL" id="KAF2148251.1"/>
    </source>
</evidence>
<dbReference type="InterPro" id="IPR000073">
    <property type="entry name" value="AB_hydrolase_1"/>
</dbReference>
<dbReference type="EMBL" id="ML996093">
    <property type="protein sequence ID" value="KAF2148251.1"/>
    <property type="molecule type" value="Genomic_DNA"/>
</dbReference>
<dbReference type="OrthoDB" id="408373at2759"/>
<accession>A0A9P4ITU5</accession>
<dbReference type="Gene3D" id="3.40.50.1820">
    <property type="entry name" value="alpha/beta hydrolase"/>
    <property type="match status" value="1"/>
</dbReference>
<comment type="similarity">
    <text evidence="2">Belongs to the AB hydrolase superfamily. Epoxide hydrolase family.</text>
</comment>
<reference evidence="4" key="1">
    <citation type="journal article" date="2020" name="Stud. Mycol.">
        <title>101 Dothideomycetes genomes: a test case for predicting lifestyles and emergence of pathogens.</title>
        <authorList>
            <person name="Haridas S."/>
            <person name="Albert R."/>
            <person name="Binder M."/>
            <person name="Bloem J."/>
            <person name="Labutti K."/>
            <person name="Salamov A."/>
            <person name="Andreopoulos B."/>
            <person name="Baker S."/>
            <person name="Barry K."/>
            <person name="Bills G."/>
            <person name="Bluhm B."/>
            <person name="Cannon C."/>
            <person name="Castanera R."/>
            <person name="Culley D."/>
            <person name="Daum C."/>
            <person name="Ezra D."/>
            <person name="Gonzalez J."/>
            <person name="Henrissat B."/>
            <person name="Kuo A."/>
            <person name="Liang C."/>
            <person name="Lipzen A."/>
            <person name="Lutzoni F."/>
            <person name="Magnuson J."/>
            <person name="Mondo S."/>
            <person name="Nolan M."/>
            <person name="Ohm R."/>
            <person name="Pangilinan J."/>
            <person name="Park H.-J."/>
            <person name="Ramirez L."/>
            <person name="Alfaro M."/>
            <person name="Sun H."/>
            <person name="Tritt A."/>
            <person name="Yoshinaga Y."/>
            <person name="Zwiers L.-H."/>
            <person name="Turgeon B."/>
            <person name="Goodwin S."/>
            <person name="Spatafora J."/>
            <person name="Crous P."/>
            <person name="Grigoriev I."/>
        </authorList>
    </citation>
    <scope>NUCLEOTIDE SEQUENCE</scope>
    <source>
        <strain evidence="4">CBS 260.36</strain>
    </source>
</reference>
<dbReference type="PRINTS" id="PR00412">
    <property type="entry name" value="EPOXHYDRLASE"/>
</dbReference>
<protein>
    <submittedName>
        <fullName evidence="4">Alpha/beta-hydrolase</fullName>
    </submittedName>
</protein>
<evidence type="ECO:0000259" key="3">
    <source>
        <dbReference type="Pfam" id="PF00561"/>
    </source>
</evidence>
<dbReference type="AlphaFoldDB" id="A0A9P4ITU5"/>
<dbReference type="Pfam" id="PF00561">
    <property type="entry name" value="Abhydrolase_1"/>
    <property type="match status" value="1"/>
</dbReference>
<comment type="caution">
    <text evidence="4">The sequence shown here is derived from an EMBL/GenBank/DDBJ whole genome shotgun (WGS) entry which is preliminary data.</text>
</comment>
<dbReference type="InterPro" id="IPR000639">
    <property type="entry name" value="Epox_hydrolase-like"/>
</dbReference>
<organism evidence="4 5">
    <name type="scientific">Myriangium duriaei CBS 260.36</name>
    <dbReference type="NCBI Taxonomy" id="1168546"/>
    <lineage>
        <taxon>Eukaryota</taxon>
        <taxon>Fungi</taxon>
        <taxon>Dikarya</taxon>
        <taxon>Ascomycota</taxon>
        <taxon>Pezizomycotina</taxon>
        <taxon>Dothideomycetes</taxon>
        <taxon>Dothideomycetidae</taxon>
        <taxon>Myriangiales</taxon>
        <taxon>Myriangiaceae</taxon>
        <taxon>Myriangium</taxon>
    </lineage>
</organism>
<gene>
    <name evidence="4" type="ORF">K461DRAFT_232562</name>
</gene>
<evidence type="ECO:0000313" key="5">
    <source>
        <dbReference type="Proteomes" id="UP000799439"/>
    </source>
</evidence>
<keyword evidence="5" id="KW-1185">Reference proteome</keyword>
<dbReference type="SUPFAM" id="SSF53474">
    <property type="entry name" value="alpha/beta-Hydrolases"/>
    <property type="match status" value="1"/>
</dbReference>
<evidence type="ECO:0000256" key="2">
    <source>
        <dbReference type="ARBA" id="ARBA00038334"/>
    </source>
</evidence>
<dbReference type="InterPro" id="IPR029058">
    <property type="entry name" value="AB_hydrolase_fold"/>
</dbReference>
<evidence type="ECO:0000256" key="1">
    <source>
        <dbReference type="ARBA" id="ARBA00022801"/>
    </source>
</evidence>
<dbReference type="GO" id="GO:0016787">
    <property type="term" value="F:hydrolase activity"/>
    <property type="evidence" value="ECO:0007669"/>
    <property type="project" value="UniProtKB-KW"/>
</dbReference>
<dbReference type="Proteomes" id="UP000799439">
    <property type="component" value="Unassembled WGS sequence"/>
</dbReference>
<keyword evidence="1" id="KW-0378">Hydrolase</keyword>
<proteinExistence type="inferred from homology"/>
<sequence>MSSPAYETITLSTVHPFLKCNETAVESCSKVVSYSHDTGKGPVLLLIHGYPQSAFIWRHVALLLKDRISLFIPEIPGYGISSRPKEDISFATMGEPIVHAFMKLFPGRDIIFGGHDRGARICHRLAVENAHWPDAPKIKLIGCVLLDIVPTLLQWKVFANSKAAVGYFHWPFLATPLAVPMIEAFGGGRLCHFGLDRIGGSNPEARAKFQSNSAWNVYESLFDTHEAIEGSAADYNAGAMIEPDLQVEDQKAGRRIEVPTLVAWSRKGLGSMHGDVGEMWKDWVKPGVGLMAISCGDDVGHYLPEEASELISSKIVEFLDMIKA</sequence>
<feature type="domain" description="AB hydrolase-1" evidence="3">
    <location>
        <begin position="42"/>
        <end position="133"/>
    </location>
</feature>
<dbReference type="PANTHER" id="PTHR43329">
    <property type="entry name" value="EPOXIDE HYDROLASE"/>
    <property type="match status" value="1"/>
</dbReference>
<name>A0A9P4ITU5_9PEZI</name>